<reference evidence="3 4" key="1">
    <citation type="submission" date="2020-12" db="EMBL/GenBank/DDBJ databases">
        <title>Halosimplex halophilum sp. nov. and Halosimplex salinum sp. nov., two new members of the genus Halosimplex.</title>
        <authorList>
            <person name="Cui H.L."/>
        </authorList>
    </citation>
    <scope>NUCLEOTIDE SEQUENCE [LARGE SCALE GENOMIC DNA]</scope>
    <source>
        <strain evidence="3 4">YGH94</strain>
    </source>
</reference>
<sequence length="251" mass="25247">MIGRPLGTALLIAVAVVGLGAVAAVDPGNPAEGVDRERNASIVERQPFVGAGSAGGLVIGVPFPVPGGIPLPLPGPALVLTALAAGAAALWYRSDTDVSLEGIGDDDDESEVGGGDVDLTAMGEAAGAAADRIDADADLTNEVYRAWDEMRVHVDAPDAETTAPAEFADAAVAAGMDPDDVAELTELFAEVRYGGHDPADRADRAVAALRRIETAYADGDGTDDAAADDDEGTDASTDAPADGDGTGGERR</sequence>
<keyword evidence="4" id="KW-1185">Reference proteome</keyword>
<dbReference type="KEGG" id="hlt:I7X12_07610"/>
<gene>
    <name evidence="3" type="ORF">I7X12_07610</name>
</gene>
<protein>
    <submittedName>
        <fullName evidence="3">DUF4129 domain-containing protein</fullName>
    </submittedName>
</protein>
<feature type="domain" description="Protein-glutamine gamma-glutamyltransferase-like C-terminal" evidence="2">
    <location>
        <begin position="145"/>
        <end position="210"/>
    </location>
</feature>
<organism evidence="3 4">
    <name type="scientific">Halosimplex litoreum</name>
    <dbReference type="NCBI Taxonomy" id="1198301"/>
    <lineage>
        <taxon>Archaea</taxon>
        <taxon>Methanobacteriati</taxon>
        <taxon>Methanobacteriota</taxon>
        <taxon>Stenosarchaea group</taxon>
        <taxon>Halobacteria</taxon>
        <taxon>Halobacteriales</taxon>
        <taxon>Haloarculaceae</taxon>
        <taxon>Halosimplex</taxon>
    </lineage>
</organism>
<name>A0A7T3KWW1_9EURY</name>
<accession>A0A7T3KWW1</accession>
<dbReference type="Pfam" id="PF13559">
    <property type="entry name" value="DUF4129"/>
    <property type="match status" value="1"/>
</dbReference>
<evidence type="ECO:0000259" key="2">
    <source>
        <dbReference type="Pfam" id="PF13559"/>
    </source>
</evidence>
<evidence type="ECO:0000313" key="3">
    <source>
        <dbReference type="EMBL" id="QPV64468.1"/>
    </source>
</evidence>
<feature type="compositionally biased region" description="Acidic residues" evidence="1">
    <location>
        <begin position="220"/>
        <end position="233"/>
    </location>
</feature>
<dbReference type="AlphaFoldDB" id="A0A7T3KWW1"/>
<evidence type="ECO:0000313" key="4">
    <source>
        <dbReference type="Proteomes" id="UP000595001"/>
    </source>
</evidence>
<evidence type="ECO:0000256" key="1">
    <source>
        <dbReference type="SAM" id="MobiDB-lite"/>
    </source>
</evidence>
<dbReference type="GeneID" id="60588349"/>
<feature type="region of interest" description="Disordered" evidence="1">
    <location>
        <begin position="214"/>
        <end position="251"/>
    </location>
</feature>
<dbReference type="EMBL" id="CP065856">
    <property type="protein sequence ID" value="QPV64468.1"/>
    <property type="molecule type" value="Genomic_DNA"/>
</dbReference>
<dbReference type="RefSeq" id="WP_198063237.1">
    <property type="nucleotide sequence ID" value="NZ_CP065856.1"/>
</dbReference>
<proteinExistence type="predicted"/>
<feature type="compositionally biased region" description="Low complexity" evidence="1">
    <location>
        <begin position="234"/>
        <end position="243"/>
    </location>
</feature>
<dbReference type="InterPro" id="IPR025403">
    <property type="entry name" value="TgpA-like_C"/>
</dbReference>
<dbReference type="Proteomes" id="UP000595001">
    <property type="component" value="Chromosome"/>
</dbReference>